<reference evidence="5" key="1">
    <citation type="submission" date="2024-01" db="EMBL/GenBank/DDBJ databases">
        <title>The genome sequence of Micromonospora mangrovi CCTCC AA 2012012.</title>
        <authorList>
            <person name="Gao J."/>
        </authorList>
    </citation>
    <scope>NUCLEOTIDE SEQUENCE</scope>
    <source>
        <strain evidence="5">CCTCC AA 2012012</strain>
    </source>
</reference>
<reference evidence="6" key="2">
    <citation type="submission" date="2024-06" db="EMBL/GenBank/DDBJ databases">
        <title>Micromonospora mangrovi CCTCC AA 2012012 genome sequences.</title>
        <authorList>
            <person name="Gao J."/>
        </authorList>
    </citation>
    <scope>NUCLEOTIDE SEQUENCE</scope>
    <source>
        <strain evidence="6">CCTCC AA 2012012</strain>
    </source>
</reference>
<dbReference type="SMART" id="SM00560">
    <property type="entry name" value="LamGL"/>
    <property type="match status" value="2"/>
</dbReference>
<dbReference type="Pfam" id="PF13385">
    <property type="entry name" value="Laminin_G_3"/>
    <property type="match status" value="2"/>
</dbReference>
<evidence type="ECO:0000313" key="5">
    <source>
        <dbReference type="EMBL" id="XBP96312.1"/>
    </source>
</evidence>
<feature type="domain" description="LamG-like jellyroll fold" evidence="4">
    <location>
        <begin position="809"/>
        <end position="947"/>
    </location>
</feature>
<evidence type="ECO:0000256" key="3">
    <source>
        <dbReference type="SAM" id="SignalP"/>
    </source>
</evidence>
<dbReference type="GO" id="GO:0006955">
    <property type="term" value="P:immune response"/>
    <property type="evidence" value="ECO:0007669"/>
    <property type="project" value="InterPro"/>
</dbReference>
<dbReference type="RefSeq" id="WP_350937932.1">
    <property type="nucleotide sequence ID" value="NZ_CP157762.1"/>
</dbReference>
<feature type="domain" description="LamG-like jellyroll fold" evidence="4">
    <location>
        <begin position="1027"/>
        <end position="1166"/>
    </location>
</feature>
<evidence type="ECO:0000256" key="2">
    <source>
        <dbReference type="ARBA" id="ARBA00023157"/>
    </source>
</evidence>
<evidence type="ECO:0000256" key="1">
    <source>
        <dbReference type="ARBA" id="ARBA00022729"/>
    </source>
</evidence>
<sequence>MTRPWTTSTARWRGLTTALAVTAMAVTSVTSVPEAAGARTPVAPTTGAVAPGLSETEAITAARRSGRPVEVSRLRSEASRVVATPQGSLVLESYATPRWTRTRDDSGWRDIDTSLVKNADGSVTPVATLADVSFSAGGSGAAVRLPVGGGQVSLSWPGVLPVPRVEGDTAVYESVLPEVDLRLRALTDGFTWVLVVRSARAAANPALGELRFKLETSGLSKRARAGGGFEVVDGSGRAVLSAGSALMWDSSGVTSPAATTGSRAEAALAGSEKREVLRSAPDLARKAELSTGVQGSDLVLRPDLSLLRGARTTYPVLIDPWTTINKLRWGYAGSLNATRDDGVARVGADPSGGGTFRSFFAFNLTTLAGKTIRSAKFLTEMTHSWDCNNTPVNLYRTADLVTNGKQTWDGPNLELWLEERSGHAHKPSGGAGCTNDPQPDMPMEFSSTNLKDDVTAHRGDGNFTLALSTRQSDGTSETTSNWWKKFDPAATKLSIEFNTNPNTPTAAQLATHAGYDAPAQACVTGTSRPLVRYDYPWFKAVLTDPDGTNGGSLSAVFSLQKLVSGAWTPMTGWPKTKSGIAPGAKAEVQLTTRVASGDVYRWQVQTKDGLGGASLLSPWCEFYSDSTPPAFTPKVAAADGLYLESPPLGTNTDTRGGAGYSGKFTFSANGATDVYDYVYKLANGPEMVAKAPALGGSVTVWVTPGIGDNVLTVRSRDQAGNSSAPYDYIFAVKEYSAPKAVWKMDEGTGSTLATTPAGGPSITLNNATWSEGWVHGTPKNQAPDRAVTFNALNKSWGATSTAPPIDSSRSFSVAAWARVRVKDTFGSVVAVDGANNGAWQLQRDKGGNWYFHTFSADSPTHVRTSVGSSQLAAADSWQHITGVYDAGLKEIRLYVNGVLAGRQPLNSLWSSTGIMQIGRVKYNGVLSNYFDGEIDDVRLWDRVVDPDMDLAPIVQPVLVGQWDMEDVDEDAPRQQGDLSPFQRPVTLTDAPSATFCRNEGAGLSTGLCLDGVSGTAMTDGQVLRTEGSWTVAAWVKPTAFNGYQTVLSQCGVWRCAFYLQRQNNAPASWAIVLPDNDMPDPYTNYNFVKWSGTPVLNEWVHLAATYDSAKRELKLYVNGVLAGTKTGLPPTWESTGPLRIGSADLGNYVTGSIDMVRVWQGVLTDAEIVGIAGEV</sequence>
<dbReference type="EMBL" id="CP159342">
    <property type="protein sequence ID" value="XCH77017.1"/>
    <property type="molecule type" value="Genomic_DNA"/>
</dbReference>
<keyword evidence="2" id="KW-1015">Disulfide bond</keyword>
<feature type="signal peptide" evidence="3">
    <location>
        <begin position="1"/>
        <end position="25"/>
    </location>
</feature>
<dbReference type="InterPro" id="IPR013320">
    <property type="entry name" value="ConA-like_dom_sf"/>
</dbReference>
<keyword evidence="1 3" id="KW-0732">Signal</keyword>
<gene>
    <name evidence="6" type="ORF">ABUL08_13295</name>
    <name evidence="5" type="ORF">VK199_13235</name>
</gene>
<organism evidence="6">
    <name type="scientific">Micromonospora sp. CCTCC AA 2012012</name>
    <dbReference type="NCBI Taxonomy" id="3111921"/>
    <lineage>
        <taxon>Bacteria</taxon>
        <taxon>Bacillati</taxon>
        <taxon>Actinomycetota</taxon>
        <taxon>Actinomycetes</taxon>
        <taxon>Micromonosporales</taxon>
        <taxon>Micromonosporaceae</taxon>
        <taxon>Micromonospora</taxon>
    </lineage>
</organism>
<dbReference type="EMBL" id="CP157762">
    <property type="protein sequence ID" value="XBP96312.1"/>
    <property type="molecule type" value="Genomic_DNA"/>
</dbReference>
<protein>
    <submittedName>
        <fullName evidence="6">LamG domain-containing protein</fullName>
    </submittedName>
</protein>
<feature type="chain" id="PRO_5043289206" evidence="3">
    <location>
        <begin position="26"/>
        <end position="1175"/>
    </location>
</feature>
<evidence type="ECO:0000259" key="4">
    <source>
        <dbReference type="SMART" id="SM00560"/>
    </source>
</evidence>
<dbReference type="PANTHER" id="PTHR46943:SF1">
    <property type="entry name" value="PENTRAXIN-RELATED PROTEIN PTX3"/>
    <property type="match status" value="1"/>
</dbReference>
<proteinExistence type="predicted"/>
<dbReference type="AlphaFoldDB" id="A0AAU8HLX2"/>
<dbReference type="InterPro" id="IPR006558">
    <property type="entry name" value="LamG-like"/>
</dbReference>
<dbReference type="SUPFAM" id="SSF49899">
    <property type="entry name" value="Concanavalin A-like lectins/glucanases"/>
    <property type="match status" value="2"/>
</dbReference>
<dbReference type="InterPro" id="IPR042837">
    <property type="entry name" value="PTX3"/>
</dbReference>
<dbReference type="Gene3D" id="2.60.120.200">
    <property type="match status" value="2"/>
</dbReference>
<evidence type="ECO:0000313" key="6">
    <source>
        <dbReference type="EMBL" id="XCH77017.1"/>
    </source>
</evidence>
<accession>A0AAU8HLX2</accession>
<name>A0AAU8HLX2_9ACTN</name>
<dbReference type="PANTHER" id="PTHR46943">
    <property type="entry name" value="PENTRAXIN-RELATED PROTEIN PTX3"/>
    <property type="match status" value="1"/>
</dbReference>